<keyword evidence="1" id="KW-1133">Transmembrane helix</keyword>
<gene>
    <name evidence="2" type="ORF">D3P08_00795</name>
</gene>
<organism evidence="2 3">
    <name type="scientific">Paenibacillus nanensis</name>
    <dbReference type="NCBI Taxonomy" id="393251"/>
    <lineage>
        <taxon>Bacteria</taxon>
        <taxon>Bacillati</taxon>
        <taxon>Bacillota</taxon>
        <taxon>Bacilli</taxon>
        <taxon>Bacillales</taxon>
        <taxon>Paenibacillaceae</taxon>
        <taxon>Paenibacillus</taxon>
    </lineage>
</organism>
<proteinExistence type="predicted"/>
<keyword evidence="1" id="KW-0812">Transmembrane</keyword>
<feature type="transmembrane region" description="Helical" evidence="1">
    <location>
        <begin position="56"/>
        <end position="77"/>
    </location>
</feature>
<feature type="transmembrane region" description="Helical" evidence="1">
    <location>
        <begin position="27"/>
        <end position="44"/>
    </location>
</feature>
<dbReference type="RefSeq" id="WP_119597529.1">
    <property type="nucleotide sequence ID" value="NZ_QXQA01000001.1"/>
</dbReference>
<evidence type="ECO:0000313" key="3">
    <source>
        <dbReference type="Proteomes" id="UP000266482"/>
    </source>
</evidence>
<dbReference type="OrthoDB" id="2111682at2"/>
<dbReference type="AlphaFoldDB" id="A0A3A1VIM1"/>
<dbReference type="EMBL" id="QXQA01000001">
    <property type="protein sequence ID" value="RIX60154.1"/>
    <property type="molecule type" value="Genomic_DNA"/>
</dbReference>
<dbReference type="InterPro" id="IPR019649">
    <property type="entry name" value="DUF2512"/>
</dbReference>
<evidence type="ECO:0000313" key="2">
    <source>
        <dbReference type="EMBL" id="RIX60154.1"/>
    </source>
</evidence>
<feature type="transmembrane region" description="Helical" evidence="1">
    <location>
        <begin position="83"/>
        <end position="100"/>
    </location>
</feature>
<reference evidence="2 3" key="1">
    <citation type="submission" date="2018-09" db="EMBL/GenBank/DDBJ databases">
        <title>Paenibacillus aracenensis nov. sp. isolated from a cave in southern Spain.</title>
        <authorList>
            <person name="Jurado V."/>
            <person name="Gutierrez-Patricio S."/>
            <person name="Gonzalez-Pimentel J.L."/>
            <person name="Miller A.Z."/>
            <person name="Laiz L."/>
            <person name="Saiz-Jimenez C."/>
        </authorList>
    </citation>
    <scope>NUCLEOTIDE SEQUENCE [LARGE SCALE GENOMIC DNA]</scope>
    <source>
        <strain evidence="2 3">DSM 22867</strain>
    </source>
</reference>
<comment type="caution">
    <text evidence="2">The sequence shown here is derived from an EMBL/GenBank/DDBJ whole genome shotgun (WGS) entry which is preliminary data.</text>
</comment>
<keyword evidence="1" id="KW-0472">Membrane</keyword>
<protein>
    <submittedName>
        <fullName evidence="2">DUF2512 family protein</fullName>
    </submittedName>
</protein>
<dbReference type="Pfam" id="PF10710">
    <property type="entry name" value="DUF2512"/>
    <property type="match status" value="1"/>
</dbReference>
<feature type="transmembrane region" description="Helical" evidence="1">
    <location>
        <begin position="5"/>
        <end position="21"/>
    </location>
</feature>
<keyword evidence="3" id="KW-1185">Reference proteome</keyword>
<evidence type="ECO:0000256" key="1">
    <source>
        <dbReference type="SAM" id="Phobius"/>
    </source>
</evidence>
<sequence>MLKFLLKYILNGAIVVALMLYYTEITFWGAVAAATGLTVLAYFIGDQLILRATNNFFATVCDFVMAAGYLWLLSYFFDWSLSFGELLIISLILGVAEWFLHRHVFREEIRV</sequence>
<accession>A0A3A1VIM1</accession>
<name>A0A3A1VIM1_9BACL</name>
<dbReference type="Proteomes" id="UP000266482">
    <property type="component" value="Unassembled WGS sequence"/>
</dbReference>